<evidence type="ECO:0000313" key="11">
    <source>
        <dbReference type="EMBL" id="QKF07374.1"/>
    </source>
</evidence>
<dbReference type="RefSeq" id="WP_172300767.1">
    <property type="nucleotide sequence ID" value="NZ_CP053716.1"/>
</dbReference>
<dbReference type="PANTHER" id="PTHR13285">
    <property type="entry name" value="ACYLTRANSFERASE"/>
    <property type="match status" value="1"/>
</dbReference>
<keyword evidence="3 9" id="KW-1003">Cell membrane</keyword>
<dbReference type="GO" id="GO:0005886">
    <property type="term" value="C:plasma membrane"/>
    <property type="evidence" value="ECO:0007669"/>
    <property type="project" value="UniProtKB-SubCell"/>
</dbReference>
<dbReference type="Proteomes" id="UP000503297">
    <property type="component" value="Chromosome"/>
</dbReference>
<dbReference type="EMBL" id="CP053716">
    <property type="protein sequence ID" value="QKF07374.1"/>
    <property type="molecule type" value="Genomic_DNA"/>
</dbReference>
<evidence type="ECO:0000256" key="8">
    <source>
        <dbReference type="ARBA" id="ARBA00023315"/>
    </source>
</evidence>
<comment type="subcellular location">
    <subcellularLocation>
        <location evidence="1">Cell membrane</location>
        <topology evidence="1">Multi-pass membrane protein</topology>
    </subcellularLocation>
</comment>
<keyword evidence="12" id="KW-1185">Reference proteome</keyword>
<dbReference type="KEGG" id="bwa:HLV38_04005"/>
<dbReference type="NCBIfam" id="TIGR04091">
    <property type="entry name" value="LTA_dltB"/>
    <property type="match status" value="1"/>
</dbReference>
<keyword evidence="5 10" id="KW-0812">Transmembrane</keyword>
<accession>A0A6M8J1G9</accession>
<feature type="transmembrane region" description="Helical" evidence="10">
    <location>
        <begin position="362"/>
        <end position="382"/>
    </location>
</feature>
<dbReference type="Pfam" id="PF03062">
    <property type="entry name" value="MBOAT"/>
    <property type="match status" value="1"/>
</dbReference>
<gene>
    <name evidence="11" type="primary">dltB</name>
    <name evidence="11" type="ORF">HLV38_04005</name>
</gene>
<dbReference type="AlphaFoldDB" id="A0A6M8J1G9"/>
<comment type="similarity">
    <text evidence="2 9">Belongs to the membrane-bound acyltransferase family.</text>
</comment>
<feature type="transmembrane region" description="Helical" evidence="10">
    <location>
        <begin position="174"/>
        <end position="201"/>
    </location>
</feature>
<evidence type="ECO:0000256" key="5">
    <source>
        <dbReference type="ARBA" id="ARBA00022692"/>
    </source>
</evidence>
<dbReference type="PIRSF" id="PIRSF016636">
    <property type="entry name" value="AlgI_DltB"/>
    <property type="match status" value="1"/>
</dbReference>
<feature type="transmembrane region" description="Helical" evidence="10">
    <location>
        <begin position="30"/>
        <end position="48"/>
    </location>
</feature>
<keyword evidence="7 9" id="KW-0472">Membrane</keyword>
<evidence type="ECO:0000256" key="9">
    <source>
        <dbReference type="PIRNR" id="PIRNR016636"/>
    </source>
</evidence>
<evidence type="ECO:0000256" key="2">
    <source>
        <dbReference type="ARBA" id="ARBA00010323"/>
    </source>
</evidence>
<keyword evidence="4 9" id="KW-0808">Transferase</keyword>
<evidence type="ECO:0000256" key="6">
    <source>
        <dbReference type="ARBA" id="ARBA00022989"/>
    </source>
</evidence>
<dbReference type="GO" id="GO:0070395">
    <property type="term" value="P:lipoteichoic acid biosynthetic process"/>
    <property type="evidence" value="ECO:0007669"/>
    <property type="project" value="InterPro"/>
</dbReference>
<evidence type="ECO:0000256" key="4">
    <source>
        <dbReference type="ARBA" id="ARBA00022679"/>
    </source>
</evidence>
<name>A0A6M8J1G9_9ACTN</name>
<dbReference type="InterPro" id="IPR004299">
    <property type="entry name" value="MBOAT_fam"/>
</dbReference>
<dbReference type="InterPro" id="IPR024024">
    <property type="entry name" value="DltB"/>
</dbReference>
<feature type="transmembrane region" description="Helical" evidence="10">
    <location>
        <begin position="221"/>
        <end position="242"/>
    </location>
</feature>
<sequence length="389" mass="43869">MSFYVDPSFFVLLALVAAGAAFLGLRERPLGAYGAVASVAMVACLFSRTPLQGGLAAGYLALSCAAVQLIQRNPSSNKRFALSLTMAIAPLVISKVSAAFDNHLVGFIGISYLTFKTIQMVIESRDGIIKQLGVRDTFMFLAFFPTFTSGPIDRSTRFLEDAHRVRPRDEYAGMLARGILLLCAGLAYKLVIASLLFAHYSPHPWGSDPAWIELARQVRDAYAYGLYLFFDFAGYSLMAMGASRMLGIDTPRNFRAPFLAIDIKDFWNRWHITLSQWLRDFVFMRLARFLMRRKVMKTRLRTSQCAYLANMTLMGAWHGLTPAYLLYGLYHGGLLAGTEAMQRKWAFYRTHHDRLWFKAASWFLTLQLTMFGFALFSGQFFVMMKGILP</sequence>
<dbReference type="PANTHER" id="PTHR13285:SF23">
    <property type="entry name" value="TEICHOIC ACID D-ALANYLTRANSFERASE"/>
    <property type="match status" value="1"/>
</dbReference>
<evidence type="ECO:0000256" key="10">
    <source>
        <dbReference type="SAM" id="Phobius"/>
    </source>
</evidence>
<feature type="transmembrane region" description="Helical" evidence="10">
    <location>
        <begin position="300"/>
        <end position="318"/>
    </location>
</feature>
<evidence type="ECO:0000256" key="1">
    <source>
        <dbReference type="ARBA" id="ARBA00004651"/>
    </source>
</evidence>
<reference evidence="12" key="1">
    <citation type="submission" date="2020-05" db="EMBL/GenBank/DDBJ databases">
        <title>Novel species in genus Nocardioides.</title>
        <authorList>
            <person name="Zhang G."/>
        </authorList>
    </citation>
    <scope>NUCLEOTIDE SEQUENCE [LARGE SCALE GENOMIC DNA]</scope>
    <source>
        <strain evidence="12">zg-1050</strain>
    </source>
</reference>
<proteinExistence type="inferred from homology"/>
<dbReference type="InterPro" id="IPR024194">
    <property type="entry name" value="Ac/AlaTfrase_AlgI/DltB"/>
</dbReference>
<evidence type="ECO:0000313" key="12">
    <source>
        <dbReference type="Proteomes" id="UP000503297"/>
    </source>
</evidence>
<dbReference type="InterPro" id="IPR051085">
    <property type="entry name" value="MB_O-acyltransferase"/>
</dbReference>
<organism evidence="11 12">
    <name type="scientific">Berryella wangjianweii</name>
    <dbReference type="NCBI Taxonomy" id="2734634"/>
    <lineage>
        <taxon>Bacteria</taxon>
        <taxon>Bacillati</taxon>
        <taxon>Actinomycetota</taxon>
        <taxon>Coriobacteriia</taxon>
        <taxon>Eggerthellales</taxon>
        <taxon>Eggerthellaceae</taxon>
        <taxon>Berryella</taxon>
    </lineage>
</organism>
<keyword evidence="8 9" id="KW-0012">Acyltransferase</keyword>
<protein>
    <submittedName>
        <fullName evidence="11">D-alanyl-lipoteichoic acid biosynthesis protein DltB</fullName>
    </submittedName>
</protein>
<dbReference type="GO" id="GO:0016746">
    <property type="term" value="F:acyltransferase activity"/>
    <property type="evidence" value="ECO:0007669"/>
    <property type="project" value="UniProtKB-KW"/>
</dbReference>
<evidence type="ECO:0000256" key="3">
    <source>
        <dbReference type="ARBA" id="ARBA00022475"/>
    </source>
</evidence>
<feature type="transmembrane region" description="Helical" evidence="10">
    <location>
        <begin position="6"/>
        <end position="23"/>
    </location>
</feature>
<evidence type="ECO:0000256" key="7">
    <source>
        <dbReference type="ARBA" id="ARBA00023136"/>
    </source>
</evidence>
<keyword evidence="6 10" id="KW-1133">Transmembrane helix</keyword>